<evidence type="ECO:0000256" key="2">
    <source>
        <dbReference type="ARBA" id="ARBA00023002"/>
    </source>
</evidence>
<organism evidence="5 6">
    <name type="scientific">Cucumis melo</name>
    <name type="common">Muskmelon</name>
    <dbReference type="NCBI Taxonomy" id="3656"/>
    <lineage>
        <taxon>Eukaryota</taxon>
        <taxon>Viridiplantae</taxon>
        <taxon>Streptophyta</taxon>
        <taxon>Embryophyta</taxon>
        <taxon>Tracheophyta</taxon>
        <taxon>Spermatophyta</taxon>
        <taxon>Magnoliopsida</taxon>
        <taxon>eudicotyledons</taxon>
        <taxon>Gunneridae</taxon>
        <taxon>Pentapetalae</taxon>
        <taxon>rosids</taxon>
        <taxon>fabids</taxon>
        <taxon>Cucurbitales</taxon>
        <taxon>Cucurbitaceae</taxon>
        <taxon>Benincaseae</taxon>
        <taxon>Cucumis</taxon>
    </lineage>
</organism>
<keyword evidence="5" id="KW-1185">Reference proteome</keyword>
<keyword evidence="2 3" id="KW-0560">Oxidoreductase</keyword>
<dbReference type="PANTHER" id="PTHR10366:SF696">
    <property type="entry name" value="OS07G0601900 PROTEIN"/>
    <property type="match status" value="1"/>
</dbReference>
<evidence type="ECO:0000313" key="6">
    <source>
        <dbReference type="RefSeq" id="XP_050941818.1"/>
    </source>
</evidence>
<protein>
    <submittedName>
        <fullName evidence="6">Anthocyanidin reductase ((2S)-flavan-3-ol-forming)-like isoform X1</fullName>
    </submittedName>
</protein>
<dbReference type="PANTHER" id="PTHR10366">
    <property type="entry name" value="NAD DEPENDENT EPIMERASE/DEHYDRATASE"/>
    <property type="match status" value="1"/>
</dbReference>
<dbReference type="GeneID" id="103483205"/>
<dbReference type="SUPFAM" id="SSF51735">
    <property type="entry name" value="NAD(P)-binding Rossmann-fold domains"/>
    <property type="match status" value="1"/>
</dbReference>
<name>A0ABM3KVL7_CUCME</name>
<accession>A0ABM3KVL7</accession>
<dbReference type="RefSeq" id="XP_050941818.1">
    <property type="nucleotide sequence ID" value="XM_051085861.1"/>
</dbReference>
<feature type="domain" description="3-beta hydroxysteroid dehydrogenase/isomerase" evidence="4">
    <location>
        <begin position="32"/>
        <end position="154"/>
    </location>
</feature>
<evidence type="ECO:0000256" key="1">
    <source>
        <dbReference type="ARBA" id="ARBA00022857"/>
    </source>
</evidence>
<evidence type="ECO:0000313" key="5">
    <source>
        <dbReference type="Proteomes" id="UP001652600"/>
    </source>
</evidence>
<evidence type="ECO:0000256" key="3">
    <source>
        <dbReference type="RuleBase" id="RU004475"/>
    </source>
</evidence>
<dbReference type="Gene3D" id="3.40.50.720">
    <property type="entry name" value="NAD(P)-binding Rossmann-like Domain"/>
    <property type="match status" value="1"/>
</dbReference>
<dbReference type="InterPro" id="IPR050425">
    <property type="entry name" value="NAD(P)_dehydrat-like"/>
</dbReference>
<comment type="similarity">
    <text evidence="3">Belongs to the 3-beta-HSD family.</text>
</comment>
<keyword evidence="1" id="KW-0521">NADP</keyword>
<reference evidence="6" key="1">
    <citation type="submission" date="2025-08" db="UniProtKB">
        <authorList>
            <consortium name="RefSeq"/>
        </authorList>
    </citation>
    <scope>IDENTIFICATION</scope>
    <source>
        <tissue evidence="6">Stem</tissue>
    </source>
</reference>
<dbReference type="Pfam" id="PF01073">
    <property type="entry name" value="3Beta_HSD"/>
    <property type="match status" value="1"/>
</dbReference>
<dbReference type="InterPro" id="IPR036291">
    <property type="entry name" value="NAD(P)-bd_dom_sf"/>
</dbReference>
<proteinExistence type="inferred from homology"/>
<gene>
    <name evidence="6" type="primary">LOC103483205</name>
</gene>
<dbReference type="Proteomes" id="UP001652600">
    <property type="component" value="Chromosome 6"/>
</dbReference>
<dbReference type="InterPro" id="IPR002225">
    <property type="entry name" value="3Beta_OHSteriod_DH/Estase"/>
</dbReference>
<sequence>MNKLKRKVVRFKSRTKKEEKCQVATECVLPEGQGYVAASLIKKLLQNGHIVHTTLRNLDDESKVGVLKSLPNATNNLVLFEADIYKPHQFEAAITGTNFVFHIATPLHHTHGTQFGSTTEASVTATKMIAKFCAESGTVRRLIYTASVVSMSPMKDDGSGFKELFDESCWTPLNLSYPFSDSFVLGYMESKTITEKELLKFGESEESERLEVVSLVCGVIAGESPHLSLALSTLSTMAVLSQFIDDGKLFKYCRFLQELDGKVPLTHINDARDALIFCMEQSSIDGRFLCASSFLSSSDIANYYRLHHPQLKQKHGVSEEEVPHRNIKMNSNKLIERGFTYKYDGDMILEDAFRCCKNQNFLY</sequence>
<evidence type="ECO:0000259" key="4">
    <source>
        <dbReference type="Pfam" id="PF01073"/>
    </source>
</evidence>